<dbReference type="GO" id="GO:0016874">
    <property type="term" value="F:ligase activity"/>
    <property type="evidence" value="ECO:0007669"/>
    <property type="project" value="UniProtKB-KW"/>
</dbReference>
<organism evidence="6 7">
    <name type="scientific">Rhizobium mongolense</name>
    <dbReference type="NCBI Taxonomy" id="57676"/>
    <lineage>
        <taxon>Bacteria</taxon>
        <taxon>Pseudomonadati</taxon>
        <taxon>Pseudomonadota</taxon>
        <taxon>Alphaproteobacteria</taxon>
        <taxon>Hyphomicrobiales</taxon>
        <taxon>Rhizobiaceae</taxon>
        <taxon>Rhizobium/Agrobacterium group</taxon>
        <taxon>Rhizobium</taxon>
    </lineage>
</organism>
<dbReference type="GO" id="GO:0004312">
    <property type="term" value="F:fatty acid synthase activity"/>
    <property type="evidence" value="ECO:0007669"/>
    <property type="project" value="TreeGrafter"/>
</dbReference>
<dbReference type="SMART" id="SM00825">
    <property type="entry name" value="PKS_KS"/>
    <property type="match status" value="1"/>
</dbReference>
<dbReference type="Gene3D" id="3.40.47.10">
    <property type="match status" value="1"/>
</dbReference>
<keyword evidence="6" id="KW-0436">Ligase</keyword>
<dbReference type="Gene3D" id="3.30.559.10">
    <property type="entry name" value="Chloramphenicol acetyltransferase-like domain"/>
    <property type="match status" value="1"/>
</dbReference>
<dbReference type="CDD" id="cd00833">
    <property type="entry name" value="PKS"/>
    <property type="match status" value="1"/>
</dbReference>
<proteinExistence type="predicted"/>
<keyword evidence="1" id="KW-0596">Phosphopantetheine</keyword>
<dbReference type="InterPro" id="IPR042099">
    <property type="entry name" value="ANL_N_sf"/>
</dbReference>
<evidence type="ECO:0000313" key="7">
    <source>
        <dbReference type="Proteomes" id="UP000533641"/>
    </source>
</evidence>
<dbReference type="GO" id="GO:0006633">
    <property type="term" value="P:fatty acid biosynthetic process"/>
    <property type="evidence" value="ECO:0007669"/>
    <property type="project" value="InterPro"/>
</dbReference>
<dbReference type="InterPro" id="IPR009081">
    <property type="entry name" value="PP-bd_ACP"/>
</dbReference>
<dbReference type="GO" id="GO:0004315">
    <property type="term" value="F:3-oxoacyl-[acyl-carrier-protein] synthase activity"/>
    <property type="evidence" value="ECO:0007669"/>
    <property type="project" value="InterPro"/>
</dbReference>
<dbReference type="PROSITE" id="PS50075">
    <property type="entry name" value="CARRIER"/>
    <property type="match status" value="1"/>
</dbReference>
<evidence type="ECO:0000313" key="6">
    <source>
        <dbReference type="EMBL" id="MBB4277667.1"/>
    </source>
</evidence>
<keyword evidence="3" id="KW-0808">Transferase</keyword>
<evidence type="ECO:0000256" key="3">
    <source>
        <dbReference type="ARBA" id="ARBA00022679"/>
    </source>
</evidence>
<feature type="domain" description="Ketosynthase family 3 (KS3)" evidence="5">
    <location>
        <begin position="1009"/>
        <end position="1434"/>
    </location>
</feature>
<dbReference type="Pfam" id="PF00109">
    <property type="entry name" value="ketoacyl-synt"/>
    <property type="match status" value="1"/>
</dbReference>
<evidence type="ECO:0000256" key="2">
    <source>
        <dbReference type="ARBA" id="ARBA00022553"/>
    </source>
</evidence>
<sequence length="1441" mass="157534">MKQEATEFGLNSSQERMCFLDAIDPRRKDLNICCAMEMATQLSTRQLHEALLTILPHHVFLNVRLVRRDGRYVWFQSVGADCLKEVVLPERTCASIQQLPAQYKEFISQPSELMVRWPWRVQLVQCEGKSYLFCLFHHIICDGDRSLLLLLQSLSGQSKMEKDRGTLVGVPSAEPPTKGDWKAVSRLAEEIDDLGDLRAKFHLTGPPQRPLSEFVIVPDKQVWDHAETEAALLAALQFATANLLNNEQLIIAIPQDCVPDSCSEFGYFGSPGLALIPPLAEKRYFGAGFAQLPQWALAQVELSGRIGRVPYQEIIASPNFAELGRADNLFDILVVRRRIFDFSSPSIARVFEPAPSLTPYLMVANHWHDASGRLICRLEAANGLMNQSSLDYLAGRMKGYLLRNRPDAARRNDLIDFTGTPATVTPFFLAALRQQAGGNPELEAIHGRRDSYSYQSLIRIADQLTNHIRIRIGAGNPTIAYAGPREPKEIAALVGVNMAGGCFLRLDETHSHLHPEQLVRTGVDAILVTEEVFQSFDRPEGFAPCDTPIAGFRLLVGSRERASSPKFDAYAVMTSGSTGEPKAIRFPAAQLDRLVKWHLDSLPEVYRMAQLSSLMHDVAYHEIYATLAGGRTLVFAESELRSSPGALVSFVNEMALDRIYLPTVLLAGAANAALEQNLPCRELRMVIVAGGTLEISDNIRRWFAKTGATLANHYGMSETQDITANVLGSEPDAWPDRPHIGRPIAGTKISVLGCRNEPLPTGVAGSLAVQFTSDSGQGFSAPMVLSDVGFVDDDGNIHLVGRSDRIVKLRGNRISLEAMELVLRQREGILDAAAIAPRATAFGQEPRVFFTCEPEFPEPPSEDLIDYIVTKLGRQFRCRVSKLAEMPRLKNGKIDYPSLDRRAVEIGVAETSASFPDQGAAPDDMKVAAAIRKLVPDARFTASSRFSDIGFDSLGLMSLELELANTFPDLTVADFYRFPTVAALEAHLETAERPVKFDAPRPVRFDGRNDYVSVVGMAGRFPGAVATEALWENLAVGHCLITKGDGEGAKEEAKEGSRYFVSSFGRLENVDSFDYDFFGFSPAEAYRMDPQIRIFLELCWSALEHSGDAGYGADTRIGLFAGAGLSTYLMNELEPLRKSTTDVCFREDNTLQQRLGNDRNYLTSTVSYRLGFIGPSITIQAACATSLAAIHYARQALLNDECDIALAGGISVIWPQPTGYDYVEGSVRSPKGLCRPFDAAADGTVFGNGGGLVVLKRSGDAIRYGNTVYANIVGSAVNHDGRRRMNFAAPSPQGQGDVMIQALRNADLGPDALSFIEAHGTGTVVGDAIEWSSIGQILRRAKRDAPCLVGSVKGNIGHLDEAAGVAGFIKSCLSLYHAVFPGTCDFRELNPRLPPDENIQVTSRPVPLAVSSSLFGGVSAFGMGGTNAHMILQGVQNRGRP</sequence>
<dbReference type="Pfam" id="PF02801">
    <property type="entry name" value="Ketoacyl-synt_C"/>
    <property type="match status" value="1"/>
</dbReference>
<dbReference type="Pfam" id="PF00668">
    <property type="entry name" value="Condensation"/>
    <property type="match status" value="1"/>
</dbReference>
<dbReference type="SUPFAM" id="SSF47336">
    <property type="entry name" value="ACP-like"/>
    <property type="match status" value="1"/>
</dbReference>
<dbReference type="EMBL" id="JACIGM010000014">
    <property type="protein sequence ID" value="MBB4277667.1"/>
    <property type="molecule type" value="Genomic_DNA"/>
</dbReference>
<dbReference type="GO" id="GO:0005737">
    <property type="term" value="C:cytoplasm"/>
    <property type="evidence" value="ECO:0007669"/>
    <property type="project" value="TreeGrafter"/>
</dbReference>
<dbReference type="PROSITE" id="PS00606">
    <property type="entry name" value="KS3_1"/>
    <property type="match status" value="1"/>
</dbReference>
<dbReference type="PANTHER" id="PTHR43775:SF37">
    <property type="entry name" value="SI:DKEY-61P9.11"/>
    <property type="match status" value="1"/>
</dbReference>
<dbReference type="InterPro" id="IPR001242">
    <property type="entry name" value="Condensation_dom"/>
</dbReference>
<dbReference type="InterPro" id="IPR036736">
    <property type="entry name" value="ACP-like_sf"/>
</dbReference>
<dbReference type="Gene3D" id="3.40.50.12780">
    <property type="entry name" value="N-terminal domain of ligase-like"/>
    <property type="match status" value="1"/>
</dbReference>
<comment type="caution">
    <text evidence="6">The sequence shown here is derived from an EMBL/GenBank/DDBJ whole genome shotgun (WGS) entry which is preliminary data.</text>
</comment>
<feature type="domain" description="Carrier" evidence="4">
    <location>
        <begin position="918"/>
        <end position="992"/>
    </location>
</feature>
<name>A0A7W6RSL2_9HYPH</name>
<evidence type="ECO:0000259" key="5">
    <source>
        <dbReference type="PROSITE" id="PS52004"/>
    </source>
</evidence>
<dbReference type="InterPro" id="IPR014031">
    <property type="entry name" value="Ketoacyl_synth_C"/>
</dbReference>
<dbReference type="InterPro" id="IPR014030">
    <property type="entry name" value="Ketoacyl_synth_N"/>
</dbReference>
<dbReference type="Gene3D" id="3.30.300.30">
    <property type="match status" value="1"/>
</dbReference>
<dbReference type="Pfam" id="PF00550">
    <property type="entry name" value="PP-binding"/>
    <property type="match status" value="1"/>
</dbReference>
<dbReference type="PANTHER" id="PTHR43775">
    <property type="entry name" value="FATTY ACID SYNTHASE"/>
    <property type="match status" value="1"/>
</dbReference>
<evidence type="ECO:0000256" key="1">
    <source>
        <dbReference type="ARBA" id="ARBA00022450"/>
    </source>
</evidence>
<dbReference type="Proteomes" id="UP000533641">
    <property type="component" value="Unassembled WGS sequence"/>
</dbReference>
<dbReference type="GO" id="GO:0071770">
    <property type="term" value="P:DIM/DIP cell wall layer assembly"/>
    <property type="evidence" value="ECO:0007669"/>
    <property type="project" value="TreeGrafter"/>
</dbReference>
<dbReference type="Gene3D" id="1.10.1200.10">
    <property type="entry name" value="ACP-like"/>
    <property type="match status" value="1"/>
</dbReference>
<dbReference type="InterPro" id="IPR016039">
    <property type="entry name" value="Thiolase-like"/>
</dbReference>
<dbReference type="InterPro" id="IPR050091">
    <property type="entry name" value="PKS_NRPS_Biosynth_Enz"/>
</dbReference>
<dbReference type="InterPro" id="IPR045851">
    <property type="entry name" value="AMP-bd_C_sf"/>
</dbReference>
<keyword evidence="2" id="KW-0597">Phosphoprotein</keyword>
<dbReference type="Pfam" id="PF00501">
    <property type="entry name" value="AMP-binding"/>
    <property type="match status" value="1"/>
</dbReference>
<reference evidence="6 7" key="1">
    <citation type="submission" date="2020-08" db="EMBL/GenBank/DDBJ databases">
        <title>Genomic Encyclopedia of Type Strains, Phase IV (KMG-V): Genome sequencing to study the core and pangenomes of soil and plant-associated prokaryotes.</title>
        <authorList>
            <person name="Whitman W."/>
        </authorList>
    </citation>
    <scope>NUCLEOTIDE SEQUENCE [LARGE SCALE GENOMIC DNA]</scope>
    <source>
        <strain evidence="6 7">SEMIA 402</strain>
    </source>
</reference>
<dbReference type="RefSeq" id="WP_183928335.1">
    <property type="nucleotide sequence ID" value="NZ_JACIGM010000014.1"/>
</dbReference>
<dbReference type="SUPFAM" id="SSF52777">
    <property type="entry name" value="CoA-dependent acyltransferases"/>
    <property type="match status" value="1"/>
</dbReference>
<evidence type="ECO:0000259" key="4">
    <source>
        <dbReference type="PROSITE" id="PS50075"/>
    </source>
</evidence>
<dbReference type="InterPro" id="IPR023213">
    <property type="entry name" value="CAT-like_dom_sf"/>
</dbReference>
<protein>
    <submittedName>
        <fullName evidence="6">3-oxoacyl-(Acyl-carrier-protein) synthase/acyl-CoA synthetase (AMP-forming)/AMP-acid ligase II/aryl carrier-like protein</fullName>
    </submittedName>
</protein>
<dbReference type="SUPFAM" id="SSF56801">
    <property type="entry name" value="Acetyl-CoA synthetase-like"/>
    <property type="match status" value="1"/>
</dbReference>
<gene>
    <name evidence="6" type="ORF">GGE12_005476</name>
</gene>
<dbReference type="GO" id="GO:0005886">
    <property type="term" value="C:plasma membrane"/>
    <property type="evidence" value="ECO:0007669"/>
    <property type="project" value="TreeGrafter"/>
</dbReference>
<dbReference type="PROSITE" id="PS52004">
    <property type="entry name" value="KS3_2"/>
    <property type="match status" value="1"/>
</dbReference>
<dbReference type="InterPro" id="IPR020841">
    <property type="entry name" value="PKS_Beta-ketoAc_synthase_dom"/>
</dbReference>
<dbReference type="InterPro" id="IPR018201">
    <property type="entry name" value="Ketoacyl_synth_AS"/>
</dbReference>
<dbReference type="SUPFAM" id="SSF53901">
    <property type="entry name" value="Thiolase-like"/>
    <property type="match status" value="1"/>
</dbReference>
<accession>A0A7W6RSL2</accession>
<dbReference type="InterPro" id="IPR000873">
    <property type="entry name" value="AMP-dep_synth/lig_dom"/>
</dbReference>